<dbReference type="EMBL" id="JACHLI010000018">
    <property type="protein sequence ID" value="MBB4865336.1"/>
    <property type="molecule type" value="Genomic_DNA"/>
</dbReference>
<accession>A0A7W7KMR3</accession>
<comment type="caution">
    <text evidence="2">The sequence shown here is derived from an EMBL/GenBank/DDBJ whole genome shotgun (WGS) entry which is preliminary data.</text>
</comment>
<dbReference type="RefSeq" id="WP_184592714.1">
    <property type="nucleotide sequence ID" value="NZ_JACHLI010000018.1"/>
</dbReference>
<dbReference type="Proteomes" id="UP000566995">
    <property type="component" value="Unassembled WGS sequence"/>
</dbReference>
<dbReference type="AlphaFoldDB" id="A0A7W7KMR3"/>
<organism evidence="2 3">
    <name type="scientific">Pseudomonas nitroreducens</name>
    <dbReference type="NCBI Taxonomy" id="46680"/>
    <lineage>
        <taxon>Bacteria</taxon>
        <taxon>Pseudomonadati</taxon>
        <taxon>Pseudomonadota</taxon>
        <taxon>Gammaproteobacteria</taxon>
        <taxon>Pseudomonadales</taxon>
        <taxon>Pseudomonadaceae</taxon>
        <taxon>Pseudomonas</taxon>
    </lineage>
</organism>
<proteinExistence type="predicted"/>
<dbReference type="PROSITE" id="PS51257">
    <property type="entry name" value="PROKAR_LIPOPROTEIN"/>
    <property type="match status" value="1"/>
</dbReference>
<protein>
    <recommendedName>
        <fullName evidence="4">Lipoprotein</fullName>
    </recommendedName>
</protein>
<keyword evidence="1" id="KW-0732">Signal</keyword>
<sequence>MRFSLLTFSLALFLVAGCDGQAQRAGNQPTSKVTICNNGVHCAEPIQAVSFKR</sequence>
<reference evidence="2 3" key="1">
    <citation type="submission" date="2020-08" db="EMBL/GenBank/DDBJ databases">
        <title>Functional genomics of gut bacteria from endangered species of beetles.</title>
        <authorList>
            <person name="Carlos-Shanley C."/>
        </authorList>
    </citation>
    <scope>NUCLEOTIDE SEQUENCE [LARGE SCALE GENOMIC DNA]</scope>
    <source>
        <strain evidence="2 3">S00179</strain>
    </source>
</reference>
<evidence type="ECO:0000313" key="3">
    <source>
        <dbReference type="Proteomes" id="UP000566995"/>
    </source>
</evidence>
<name>A0A7W7KMR3_PSENT</name>
<feature type="signal peptide" evidence="1">
    <location>
        <begin position="1"/>
        <end position="24"/>
    </location>
</feature>
<feature type="chain" id="PRO_5030978310" description="Lipoprotein" evidence="1">
    <location>
        <begin position="25"/>
        <end position="53"/>
    </location>
</feature>
<evidence type="ECO:0008006" key="4">
    <source>
        <dbReference type="Google" id="ProtNLM"/>
    </source>
</evidence>
<evidence type="ECO:0000256" key="1">
    <source>
        <dbReference type="SAM" id="SignalP"/>
    </source>
</evidence>
<evidence type="ECO:0000313" key="2">
    <source>
        <dbReference type="EMBL" id="MBB4865336.1"/>
    </source>
</evidence>
<gene>
    <name evidence="2" type="ORF">HNP46_004217</name>
</gene>